<dbReference type="InterPro" id="IPR042099">
    <property type="entry name" value="ANL_N_sf"/>
</dbReference>
<dbReference type="GO" id="GO:0016405">
    <property type="term" value="F:CoA-ligase activity"/>
    <property type="evidence" value="ECO:0007669"/>
    <property type="project" value="TreeGrafter"/>
</dbReference>
<evidence type="ECO:0000313" key="6">
    <source>
        <dbReference type="EMBL" id="CAJ0607882.1"/>
    </source>
</evidence>
<dbReference type="PROSITE" id="PS00455">
    <property type="entry name" value="AMP_BINDING"/>
    <property type="match status" value="1"/>
</dbReference>
<comment type="similarity">
    <text evidence="2">Belongs to the ATP-dependent AMP-binding enzyme family.</text>
</comment>
<feature type="domain" description="AMP-dependent synthetase/ligase" evidence="4">
    <location>
        <begin position="31"/>
        <end position="393"/>
    </location>
</feature>
<dbReference type="AlphaFoldDB" id="A0AA36MFY0"/>
<comment type="subcellular location">
    <subcellularLocation>
        <location evidence="1">Peroxisome</location>
    </subcellularLocation>
</comment>
<protein>
    <submittedName>
        <fullName evidence="6">Uncharacterized protein</fullName>
    </submittedName>
</protein>
<evidence type="ECO:0000256" key="3">
    <source>
        <dbReference type="ARBA" id="ARBA00023140"/>
    </source>
</evidence>
<dbReference type="InterPro" id="IPR020845">
    <property type="entry name" value="AMP-binding_CS"/>
</dbReference>
<dbReference type="PANTHER" id="PTHR24096:SF257">
    <property type="entry name" value="ACYL-COA SYNTHETASE 7"/>
    <property type="match status" value="1"/>
</dbReference>
<evidence type="ECO:0000256" key="1">
    <source>
        <dbReference type="ARBA" id="ARBA00004275"/>
    </source>
</evidence>
<dbReference type="GO" id="GO:0005777">
    <property type="term" value="C:peroxisome"/>
    <property type="evidence" value="ECO:0007669"/>
    <property type="project" value="UniProtKB-SubCell"/>
</dbReference>
<dbReference type="EMBL" id="CATQJL010000316">
    <property type="protein sequence ID" value="CAJ0607882.1"/>
    <property type="molecule type" value="Genomic_DNA"/>
</dbReference>
<reference evidence="6" key="1">
    <citation type="submission" date="2023-07" db="EMBL/GenBank/DDBJ databases">
        <authorList>
            <consortium name="CYATHOMIX"/>
        </authorList>
    </citation>
    <scope>NUCLEOTIDE SEQUENCE</scope>
    <source>
        <strain evidence="6">N/A</strain>
    </source>
</reference>
<dbReference type="Pfam" id="PF00501">
    <property type="entry name" value="AMP-binding"/>
    <property type="match status" value="1"/>
</dbReference>
<dbReference type="InterPro" id="IPR000873">
    <property type="entry name" value="AMP-dep_synth/lig_dom"/>
</dbReference>
<keyword evidence="7" id="KW-1185">Reference proteome</keyword>
<evidence type="ECO:0000256" key="2">
    <source>
        <dbReference type="ARBA" id="ARBA00006432"/>
    </source>
</evidence>
<comment type="caution">
    <text evidence="6">The sequence shown here is derived from an EMBL/GenBank/DDBJ whole genome shotgun (WGS) entry which is preliminary data.</text>
</comment>
<organism evidence="6 7">
    <name type="scientific">Cylicocyclus nassatus</name>
    <name type="common">Nematode worm</name>
    <dbReference type="NCBI Taxonomy" id="53992"/>
    <lineage>
        <taxon>Eukaryota</taxon>
        <taxon>Metazoa</taxon>
        <taxon>Ecdysozoa</taxon>
        <taxon>Nematoda</taxon>
        <taxon>Chromadorea</taxon>
        <taxon>Rhabditida</taxon>
        <taxon>Rhabditina</taxon>
        <taxon>Rhabditomorpha</taxon>
        <taxon>Strongyloidea</taxon>
        <taxon>Strongylidae</taxon>
        <taxon>Cylicocyclus</taxon>
    </lineage>
</organism>
<keyword evidence="3" id="KW-0576">Peroxisome</keyword>
<dbReference type="Proteomes" id="UP001176961">
    <property type="component" value="Unassembled WGS sequence"/>
</dbReference>
<dbReference type="SUPFAM" id="SSF56801">
    <property type="entry name" value="Acetyl-CoA synthetase-like"/>
    <property type="match status" value="1"/>
</dbReference>
<dbReference type="CDD" id="cd05911">
    <property type="entry name" value="Firefly_Luc_like"/>
    <property type="match status" value="1"/>
</dbReference>
<dbReference type="InterPro" id="IPR025110">
    <property type="entry name" value="AMP-bd_C"/>
</dbReference>
<sequence>MIVKSKLKAAQPHEPIHITILRRCLQFHADDPEKKAYFSSIDNSDGVTFKQIRDYSLSLASWFVENGFRKGDVLLLCMYNSWHFVVTCLGAWSAGLVVSPASTLFTEYELRYQLEDSTAKIIVTEESLLEKITKANSTGAKILCVSEKTASADDFMNIVTKQRTSTAVPVPVKLENDLILLSYSSGTTGAPKGVMLSHRNYAAALISYVIKFDDSYKALGLDGFVPPAHLMAFLPSYHAMGLFGTMFALHNGTTQITMKKFDLESLLRHLQDYNISSLGAVPSVVLAMAESPILDNYDLSSLMMIATGGAPLSLKVVERLQKRLPHVQLFQGYGMTEMSIASHISALGCPDGSVGQLLPNTEMKVISKTGKLCGPREQGELWVRGPQVMKGYWRRPELSKDLFDSEGFMRTGDIVYYDDDGYTFICDRAKELIKVNGKQVSPTELEDVLMAHPEITDCCVVGLPHDKYGEVPLAFIVAKSINEENIHAYIKERLAPYKRLRGGIQFLDTIPRTPSGKTMKRALKDDYLKKVKQTHKSRL</sequence>
<evidence type="ECO:0000313" key="7">
    <source>
        <dbReference type="Proteomes" id="UP001176961"/>
    </source>
</evidence>
<dbReference type="Pfam" id="PF13193">
    <property type="entry name" value="AMP-binding_C"/>
    <property type="match status" value="1"/>
</dbReference>
<dbReference type="InterPro" id="IPR045851">
    <property type="entry name" value="AMP-bd_C_sf"/>
</dbReference>
<proteinExistence type="inferred from homology"/>
<feature type="domain" description="AMP-binding enzyme C-terminal" evidence="5">
    <location>
        <begin position="444"/>
        <end position="517"/>
    </location>
</feature>
<name>A0AA36MFY0_CYLNA</name>
<dbReference type="Gene3D" id="3.40.50.12780">
    <property type="entry name" value="N-terminal domain of ligase-like"/>
    <property type="match status" value="1"/>
</dbReference>
<evidence type="ECO:0000259" key="5">
    <source>
        <dbReference type="Pfam" id="PF13193"/>
    </source>
</evidence>
<gene>
    <name evidence="6" type="ORF">CYNAS_LOCUS19865</name>
</gene>
<dbReference type="FunFam" id="3.30.300.30:FF:000007">
    <property type="entry name" value="4-coumarate--CoA ligase 2"/>
    <property type="match status" value="1"/>
</dbReference>
<evidence type="ECO:0000259" key="4">
    <source>
        <dbReference type="Pfam" id="PF00501"/>
    </source>
</evidence>
<accession>A0AA36MFY0</accession>
<dbReference type="Gene3D" id="3.30.300.30">
    <property type="match status" value="1"/>
</dbReference>
<dbReference type="PANTHER" id="PTHR24096">
    <property type="entry name" value="LONG-CHAIN-FATTY-ACID--COA LIGASE"/>
    <property type="match status" value="1"/>
</dbReference>